<feature type="signal peptide" evidence="2">
    <location>
        <begin position="1"/>
        <end position="15"/>
    </location>
</feature>
<evidence type="ECO:0000313" key="3">
    <source>
        <dbReference type="EMBL" id="ACN25826.1"/>
    </source>
</evidence>
<feature type="compositionally biased region" description="Low complexity" evidence="1">
    <location>
        <begin position="78"/>
        <end position="110"/>
    </location>
</feature>
<evidence type="ECO:0000256" key="2">
    <source>
        <dbReference type="SAM" id="SignalP"/>
    </source>
</evidence>
<sequence>MDLNILSSDLALVLALVPHWLCSSSSTCVTSPAAAASVRAALDSLHTASSAATACSLPSLLDDIMNTCLTSDRTAPGSRATARRPASDAASASSAASALHAAAPRPLPADAHARQPRSAGTAPWWTALPRAGSAAQQIAATARTAATETRSSSCRSSGRSACHTRGDAAAASARSRVAAAVAIVSRRRHRPALAAAGPRARSPTKDVRLASVLSMLRQPCCGEAGLDGRRVSAHCSASPSCSDRSRVVGAWKTSCSSTGRKPSWSMHARPTSDSEASATPFLSAATLAPLPAPDWRQRLSAASDGSSALSSLVAAAAAGVVASEIWWSADSQRSMRWRRVRLGTSAASPSGCIVTGHVRWPAASQRSMQGRSYVCPVHSVTGSVKMSRLMGHRNRCGMLILRARTTSRPPPRTGSTRCNNKETPSRYHASRCRDLRWQDPDQEPAPTPAAAC</sequence>
<dbReference type="EMBL" id="BT061129">
    <property type="protein sequence ID" value="ACN25826.1"/>
    <property type="molecule type" value="mRNA"/>
</dbReference>
<dbReference type="AlphaFoldDB" id="C0HFM3"/>
<organism evidence="3">
    <name type="scientific">Zea mays</name>
    <name type="common">Maize</name>
    <dbReference type="NCBI Taxonomy" id="4577"/>
    <lineage>
        <taxon>Eukaryota</taxon>
        <taxon>Viridiplantae</taxon>
        <taxon>Streptophyta</taxon>
        <taxon>Embryophyta</taxon>
        <taxon>Tracheophyta</taxon>
        <taxon>Spermatophyta</taxon>
        <taxon>Magnoliopsida</taxon>
        <taxon>Liliopsida</taxon>
        <taxon>Poales</taxon>
        <taxon>Poaceae</taxon>
        <taxon>PACMAD clade</taxon>
        <taxon>Panicoideae</taxon>
        <taxon>Andropogonodae</taxon>
        <taxon>Andropogoneae</taxon>
        <taxon>Tripsacinae</taxon>
        <taxon>Zea</taxon>
    </lineage>
</organism>
<evidence type="ECO:0000256" key="1">
    <source>
        <dbReference type="SAM" id="MobiDB-lite"/>
    </source>
</evidence>
<accession>C0HFM3</accession>
<reference evidence="3" key="2">
    <citation type="submission" date="2012-06" db="EMBL/GenBank/DDBJ databases">
        <authorList>
            <person name="Yu Y."/>
            <person name="Currie J."/>
            <person name="Lomeli R."/>
            <person name="Angelova A."/>
            <person name="Collura K."/>
            <person name="Wissotski M."/>
            <person name="Campos D."/>
            <person name="Kudrna D."/>
            <person name="Golser W."/>
            <person name="Ashely E."/>
            <person name="Descour A."/>
            <person name="Fernandes J."/>
            <person name="Soderlund C."/>
            <person name="Walbot V."/>
        </authorList>
    </citation>
    <scope>NUCLEOTIDE SEQUENCE</scope>
    <source>
        <strain evidence="3">B73</strain>
    </source>
</reference>
<reference evidence="3" key="1">
    <citation type="journal article" date="2009" name="PLoS Genet.">
        <title>Sequencing, mapping, and analysis of 27,455 maize full-length cDNAs.</title>
        <authorList>
            <person name="Soderlund C."/>
            <person name="Descour A."/>
            <person name="Kudrna D."/>
            <person name="Bomhoff M."/>
            <person name="Boyd L."/>
            <person name="Currie J."/>
            <person name="Angelova A."/>
            <person name="Collura K."/>
            <person name="Wissotski M."/>
            <person name="Ashley E."/>
            <person name="Morrow D."/>
            <person name="Fernandes J."/>
            <person name="Walbot V."/>
            <person name="Yu Y."/>
        </authorList>
    </citation>
    <scope>NUCLEOTIDE SEQUENCE</scope>
    <source>
        <strain evidence="3">B73</strain>
    </source>
</reference>
<protein>
    <submittedName>
        <fullName evidence="3">Uncharacterized protein</fullName>
    </submittedName>
</protein>
<feature type="region of interest" description="Disordered" evidence="1">
    <location>
        <begin position="403"/>
        <end position="452"/>
    </location>
</feature>
<feature type="chain" id="PRO_5012203804" evidence="2">
    <location>
        <begin position="16"/>
        <end position="452"/>
    </location>
</feature>
<feature type="compositionally biased region" description="Basic and acidic residues" evidence="1">
    <location>
        <begin position="419"/>
        <end position="439"/>
    </location>
</feature>
<name>C0HFM3_MAIZE</name>
<feature type="region of interest" description="Disordered" evidence="1">
    <location>
        <begin position="136"/>
        <end position="167"/>
    </location>
</feature>
<keyword evidence="2" id="KW-0732">Signal</keyword>
<proteinExistence type="evidence at transcript level"/>
<feature type="compositionally biased region" description="Low complexity" evidence="1">
    <location>
        <begin position="136"/>
        <end position="161"/>
    </location>
</feature>
<feature type="compositionally biased region" description="Pro residues" evidence="1">
    <location>
        <begin position="443"/>
        <end position="452"/>
    </location>
</feature>
<feature type="region of interest" description="Disordered" evidence="1">
    <location>
        <begin position="72"/>
        <end position="124"/>
    </location>
</feature>